<evidence type="ECO:0000313" key="2">
    <source>
        <dbReference type="Proteomes" id="UP001056978"/>
    </source>
</evidence>
<organism evidence="1 2">
    <name type="scientific">Plasmodium brasilianum</name>
    <dbReference type="NCBI Taxonomy" id="5824"/>
    <lineage>
        <taxon>Eukaryota</taxon>
        <taxon>Sar</taxon>
        <taxon>Alveolata</taxon>
        <taxon>Apicomplexa</taxon>
        <taxon>Aconoidasida</taxon>
        <taxon>Haemosporida</taxon>
        <taxon>Plasmodiidae</taxon>
        <taxon>Plasmodium</taxon>
        <taxon>Plasmodium (Plasmodium)</taxon>
    </lineage>
</organism>
<sequence>MMNFGTTCEIGKGTGAEEEEEEEEEEQERFYRKLEELKCLRKIKAKDLISNYLIYLVLFVQKILEKNEESKILTELKNEERKKELIKENIGKIKEKLKGSKNGSQIKAEEIHYNHHVHYRQRGLHEQGDDKKKLKGKSNSPKGDKSSNGGDNSNRGGNNIGGVNISHNGTCNNNHSSTNDGKKCKLVNICNDLTCAFHFCVLLLVSNLKEEKENEKKGHSVSEKRMDGIFSVLERHSEGEDDDNDSGIYSGIYSGIDNNGNKNNNSGKGNVSVKKSSAISQRKEAGKRFQSDRSRTANRRKLLYHLNLVYISVCFYNIYLLNDKDYYFLYISLLLFLNNFSYFKDKTISHYICMNKKVYIKYDISVCKFLFDICKTIGVSYKKKKNIYLCLFFLTYSFLFLKKCMNKNDKCNKAEYTNNREFNMEAINIFQHMNDVFLDLNFFSASTFFVLKSIDMHFSLLKNDMDMVSGEVGGEEMAQKHAIRDATSNGYNSLRMNKDNAHYYIFREECGSDNTMVVAKKRSIPMDEKLKEIMNVTISLYNNITECNYIFLDMHLLSIYEHLVFVSFYMIKDVYKLFHSLKKEKEKKILQEYKYMTYRNLLEIYIIYLKYNYLNYSQTGCGLVDTYTYVNNIYRISEKVKREFYSLLKNTPTNEQAMSEHFSEEMETDRETFSKKYFEESKIFIYDNTIKVEEEISVLYDPILYINYDDLTKKNVSYCEGAHGLLLKRREYNYNEHSFIISDNNFIYTFLYEQILKENNLSFDKEEINQISFIVSGTYEKMSFSKFFQENVRSIDEIVEAIFNLIEKEKSFETCTNVSSDGTINIDIDINHCKEFFQIFHFNKITLEHMKFNVCNFCYSKYNNLAINKMKKMYKNFSKCRDNNREYEELASKSANNVQEEKENNWMSYYSIHNNIHYLCYNYKEIAFLFKNVKKYKKKSFEYFSLFNQTTIHLDILLNSSEAYFYFNFFTKTFDEYIKNYMNMLSSISYPLKYIEHKQYLSYKRELTLKCALLLKDIYICKKCNTLNENIYFKSVNKNKNLNFDDNIFGILTTEQKNIIWQILKYYFSFLNTYPIDKETTNEVLFENEEEKKSYFDIYFYACKTLSTVEDKMFLTQAVHHYQYLLNYSLKNKMYEDEKYNEYMQNVCKKSLYVLQVKLSDIG</sequence>
<gene>
    <name evidence="1" type="ORF">MKS88_004300</name>
</gene>
<comment type="caution">
    <text evidence="1">The sequence shown here is derived from an EMBL/GenBank/DDBJ whole genome shotgun (WGS) entry which is preliminary data.</text>
</comment>
<dbReference type="Proteomes" id="UP001056978">
    <property type="component" value="Chromosome 12"/>
</dbReference>
<reference evidence="1" key="1">
    <citation type="submission" date="2022-06" db="EMBL/GenBank/DDBJ databases">
        <title>The First Complete Genome of the Simian Malaria Parasite Plasmodium brasilianum.</title>
        <authorList>
            <person name="Bajic M."/>
            <person name="Ravishankar S."/>
        </authorList>
    </citation>
    <scope>NUCLEOTIDE SEQUENCE</scope>
    <source>
        <strain evidence="1">Bolivian I</strain>
    </source>
</reference>
<protein>
    <submittedName>
        <fullName evidence="1">Uncharacterized protein</fullName>
    </submittedName>
</protein>
<name>A0ACB9Y592_PLABR</name>
<accession>A0ACB9Y592</accession>
<dbReference type="EMBL" id="CM043780">
    <property type="protein sequence ID" value="KAI4836503.1"/>
    <property type="molecule type" value="Genomic_DNA"/>
</dbReference>
<proteinExistence type="predicted"/>
<evidence type="ECO:0000313" key="1">
    <source>
        <dbReference type="EMBL" id="KAI4836503.1"/>
    </source>
</evidence>
<keyword evidence="2" id="KW-1185">Reference proteome</keyword>